<proteinExistence type="predicted"/>
<protein>
    <submittedName>
        <fullName evidence="2">Uncharacterized protein</fullName>
    </submittedName>
</protein>
<name>A0A9P9IHM1_9PLEO</name>
<sequence>MSKKGFGRAGLISSDHIVEPSNTGRDPNFDSAFEKYENNDELSQKTSPDKDIGASLFQTHCQDSEDGEKSANMLNPPPIDHGLQVCNLNLGSKEAVATATSACNLKALWKISNPQSSQDQEDYNMIGQLTPRIQKSEFFISYAQTTLMMAATSCLNHDDKQFSDDQPLDSPTYTYGRNTYLPIVPADVLPPLISRIPSPLSAEHQKSRTGNKLGVSIFTTSLFDMTLLKPVHDIQELVHQQQPIDKTGVMTAKVAYQISGAIIIASAIVPLLCRI</sequence>
<evidence type="ECO:0000313" key="2">
    <source>
        <dbReference type="EMBL" id="KAH7119645.1"/>
    </source>
</evidence>
<dbReference type="EMBL" id="JAGMWT010000011">
    <property type="protein sequence ID" value="KAH7119645.1"/>
    <property type="molecule type" value="Genomic_DNA"/>
</dbReference>
<feature type="region of interest" description="Disordered" evidence="1">
    <location>
        <begin position="1"/>
        <end position="50"/>
    </location>
</feature>
<comment type="caution">
    <text evidence="2">The sequence shown here is derived from an EMBL/GenBank/DDBJ whole genome shotgun (WGS) entry which is preliminary data.</text>
</comment>
<organism evidence="2 3">
    <name type="scientific">Dendryphion nanum</name>
    <dbReference type="NCBI Taxonomy" id="256645"/>
    <lineage>
        <taxon>Eukaryota</taxon>
        <taxon>Fungi</taxon>
        <taxon>Dikarya</taxon>
        <taxon>Ascomycota</taxon>
        <taxon>Pezizomycotina</taxon>
        <taxon>Dothideomycetes</taxon>
        <taxon>Pleosporomycetidae</taxon>
        <taxon>Pleosporales</taxon>
        <taxon>Torulaceae</taxon>
        <taxon>Dendryphion</taxon>
    </lineage>
</organism>
<evidence type="ECO:0000313" key="3">
    <source>
        <dbReference type="Proteomes" id="UP000700596"/>
    </source>
</evidence>
<dbReference type="AlphaFoldDB" id="A0A9P9IHM1"/>
<evidence type="ECO:0000256" key="1">
    <source>
        <dbReference type="SAM" id="MobiDB-lite"/>
    </source>
</evidence>
<accession>A0A9P9IHM1</accession>
<gene>
    <name evidence="2" type="ORF">B0J11DRAFT_582159</name>
</gene>
<dbReference type="Proteomes" id="UP000700596">
    <property type="component" value="Unassembled WGS sequence"/>
</dbReference>
<reference evidence="2" key="1">
    <citation type="journal article" date="2021" name="Nat. Commun.">
        <title>Genetic determinants of endophytism in the Arabidopsis root mycobiome.</title>
        <authorList>
            <person name="Mesny F."/>
            <person name="Miyauchi S."/>
            <person name="Thiergart T."/>
            <person name="Pickel B."/>
            <person name="Atanasova L."/>
            <person name="Karlsson M."/>
            <person name="Huettel B."/>
            <person name="Barry K.W."/>
            <person name="Haridas S."/>
            <person name="Chen C."/>
            <person name="Bauer D."/>
            <person name="Andreopoulos W."/>
            <person name="Pangilinan J."/>
            <person name="LaButti K."/>
            <person name="Riley R."/>
            <person name="Lipzen A."/>
            <person name="Clum A."/>
            <person name="Drula E."/>
            <person name="Henrissat B."/>
            <person name="Kohler A."/>
            <person name="Grigoriev I.V."/>
            <person name="Martin F.M."/>
            <person name="Hacquard S."/>
        </authorList>
    </citation>
    <scope>NUCLEOTIDE SEQUENCE</scope>
    <source>
        <strain evidence="2">MPI-CAGE-CH-0243</strain>
    </source>
</reference>
<keyword evidence="3" id="KW-1185">Reference proteome</keyword>